<reference evidence="2" key="1">
    <citation type="journal article" date="2023" name="Mol. Biol. Evol.">
        <title>Third-Generation Sequencing Reveals the Adaptive Role of the Epigenome in Three Deep-Sea Polychaetes.</title>
        <authorList>
            <person name="Perez M."/>
            <person name="Aroh O."/>
            <person name="Sun Y."/>
            <person name="Lan Y."/>
            <person name="Juniper S.K."/>
            <person name="Young C.R."/>
            <person name="Angers B."/>
            <person name="Qian P.Y."/>
        </authorList>
    </citation>
    <scope>NUCLEOTIDE SEQUENCE</scope>
    <source>
        <strain evidence="2">R07B-5</strain>
    </source>
</reference>
<organism evidence="2 3">
    <name type="scientific">Ridgeia piscesae</name>
    <name type="common">Tubeworm</name>
    <dbReference type="NCBI Taxonomy" id="27915"/>
    <lineage>
        <taxon>Eukaryota</taxon>
        <taxon>Metazoa</taxon>
        <taxon>Spiralia</taxon>
        <taxon>Lophotrochozoa</taxon>
        <taxon>Annelida</taxon>
        <taxon>Polychaeta</taxon>
        <taxon>Sedentaria</taxon>
        <taxon>Canalipalpata</taxon>
        <taxon>Sabellida</taxon>
        <taxon>Siboglinidae</taxon>
        <taxon>Ridgeia</taxon>
    </lineage>
</organism>
<keyword evidence="1" id="KW-1133">Transmembrane helix</keyword>
<dbReference type="AlphaFoldDB" id="A0AAD9KKX2"/>
<sequence>MCCITGIISQSLRFLGYERPGLVSTRCRHSLLSRGDDHVLLKSHDQFRYINLSLVQSDIYLRATAHVCLGIAIASLSVVVIIYTFFR</sequence>
<keyword evidence="3" id="KW-1185">Reference proteome</keyword>
<evidence type="ECO:0000256" key="1">
    <source>
        <dbReference type="SAM" id="Phobius"/>
    </source>
</evidence>
<accession>A0AAD9KKX2</accession>
<gene>
    <name evidence="2" type="ORF">NP493_874g01002</name>
</gene>
<feature type="transmembrane region" description="Helical" evidence="1">
    <location>
        <begin position="63"/>
        <end position="86"/>
    </location>
</feature>
<evidence type="ECO:0000313" key="3">
    <source>
        <dbReference type="Proteomes" id="UP001209878"/>
    </source>
</evidence>
<dbReference type="EMBL" id="JAODUO010000873">
    <property type="protein sequence ID" value="KAK2173463.1"/>
    <property type="molecule type" value="Genomic_DNA"/>
</dbReference>
<proteinExistence type="predicted"/>
<evidence type="ECO:0000313" key="2">
    <source>
        <dbReference type="EMBL" id="KAK2173463.1"/>
    </source>
</evidence>
<keyword evidence="1" id="KW-0812">Transmembrane</keyword>
<protein>
    <submittedName>
        <fullName evidence="2">Uncharacterized protein</fullName>
    </submittedName>
</protein>
<name>A0AAD9KKX2_RIDPI</name>
<comment type="caution">
    <text evidence="2">The sequence shown here is derived from an EMBL/GenBank/DDBJ whole genome shotgun (WGS) entry which is preliminary data.</text>
</comment>
<keyword evidence="1" id="KW-0472">Membrane</keyword>
<dbReference type="Proteomes" id="UP001209878">
    <property type="component" value="Unassembled WGS sequence"/>
</dbReference>